<sequence>MLLKQMYQDGALATKEDCLVLARVALAERDYPVAAAVYQALLDDAASGKPRFKGRLSKARLKEIDHGLRYARLMLEQASPGEGPAAEPPGRRQTDLAPAS</sequence>
<proteinExistence type="predicted"/>
<feature type="region of interest" description="Disordered" evidence="1">
    <location>
        <begin position="77"/>
        <end position="100"/>
    </location>
</feature>
<evidence type="ECO:0000256" key="1">
    <source>
        <dbReference type="SAM" id="MobiDB-lite"/>
    </source>
</evidence>
<protein>
    <submittedName>
        <fullName evidence="2">Uncharacterized protein</fullName>
    </submittedName>
</protein>
<gene>
    <name evidence="2" type="ORF">ENW96_07970</name>
</gene>
<reference evidence="2" key="1">
    <citation type="journal article" date="2020" name="mSystems">
        <title>Genome- and Community-Level Interaction Insights into Carbon Utilization and Element Cycling Functions of Hydrothermarchaeota in Hydrothermal Sediment.</title>
        <authorList>
            <person name="Zhou Z."/>
            <person name="Liu Y."/>
            <person name="Xu W."/>
            <person name="Pan J."/>
            <person name="Luo Z.H."/>
            <person name="Li M."/>
        </authorList>
    </citation>
    <scope>NUCLEOTIDE SEQUENCE [LARGE SCALE GENOMIC DNA]</scope>
    <source>
        <strain evidence="2">SpSt-897</strain>
    </source>
</reference>
<dbReference type="EMBL" id="DTMF01000195">
    <property type="protein sequence ID" value="HGF34309.1"/>
    <property type="molecule type" value="Genomic_DNA"/>
</dbReference>
<organism evidence="2">
    <name type="scientific">Desulfobacca acetoxidans</name>
    <dbReference type="NCBI Taxonomy" id="60893"/>
    <lineage>
        <taxon>Bacteria</taxon>
        <taxon>Pseudomonadati</taxon>
        <taxon>Thermodesulfobacteriota</taxon>
        <taxon>Desulfobaccia</taxon>
        <taxon>Desulfobaccales</taxon>
        <taxon>Desulfobaccaceae</taxon>
        <taxon>Desulfobacca</taxon>
    </lineage>
</organism>
<name>A0A7C3Z1D2_9BACT</name>
<accession>A0A7C3Z1D2</accession>
<evidence type="ECO:0000313" key="2">
    <source>
        <dbReference type="EMBL" id="HGF34309.1"/>
    </source>
</evidence>
<comment type="caution">
    <text evidence="2">The sequence shown here is derived from an EMBL/GenBank/DDBJ whole genome shotgun (WGS) entry which is preliminary data.</text>
</comment>
<dbReference type="AlphaFoldDB" id="A0A7C3Z1D2"/>